<dbReference type="Proteomes" id="UP000647587">
    <property type="component" value="Unassembled WGS sequence"/>
</dbReference>
<protein>
    <submittedName>
        <fullName evidence="3">Uncharacterized protein</fullName>
    </submittedName>
</protein>
<dbReference type="EMBL" id="BMPP01000030">
    <property type="protein sequence ID" value="GGK42040.1"/>
    <property type="molecule type" value="Genomic_DNA"/>
</dbReference>
<accession>A0ABQ2F571</accession>
<reference evidence="4" key="1">
    <citation type="journal article" date="2019" name="Int. J. Syst. Evol. Microbiol.">
        <title>The Global Catalogue of Microorganisms (GCM) 10K type strain sequencing project: providing services to taxonomists for standard genome sequencing and annotation.</title>
        <authorList>
            <consortium name="The Broad Institute Genomics Platform"/>
            <consortium name="The Broad Institute Genome Sequencing Center for Infectious Disease"/>
            <person name="Wu L."/>
            <person name="Ma J."/>
        </authorList>
    </citation>
    <scope>NUCLEOTIDE SEQUENCE [LARGE SCALE GENOMIC DNA]</scope>
    <source>
        <strain evidence="4">JCM 30331</strain>
    </source>
</reference>
<sequence length="1061" mass="110192">MNVKPPIPASVLTLLTLLLSAGQVAAAQETLTPPTAVPATVAPHKELRSQVSLTLSMPAGAQSLLVVQALPPGTSYQGGSSRWNGRPLPEPASTPRGLVWQVPVERAPSGVLTFTLSHAGALPALGTPAVAAGYASGLLLPVSGTPDLAQLGSLSVAVPAENASSIRLPLDGSDVQVRDAVNVTVTDAGPEAQALMVNGAPVPATLVGEEATLTGGGTLRTYIGVPLRPGANLLQHGTDQITVYRVGPTEALELSPLALIADGRTPLRVQVRAVDASGRTTNLSTVTVASDRTPTSPDAVPGQTGHQLRLEGGLGVLEFAPQSRAGEVILTVSQGELLRTATFPVTTERTTVGVGVLSATLGLDGSLSADDLSWQARASLETEVGGGHLKVTADKDGLPTDLDTLKRFTIAGDASVTSVPLQGSDPVAFRYEHPAFGVQYRHGPLPVDVLPFGAQITALSASTRSNPQVSGFVALVPTDLITGERVTPDGTRLLRLARGQISPGSETLTWVTLDRVTGEERSRTVLVRNADYQLDLNSGLVTLTRPLSRYDLDLGEQYVEASYRLSQPLGQRDLAFGVQTKYQTSHVLLGAAVVHLDNQTTVGARAAYDDGQLHVDALLASSDGLLAQGSFGARFGQTAASASVRYQDIAYAGLGKGTPGLSAAASVTTELTERLDAQVTAQYRHETSKAGTVVTHQGQADGQLVYQLDPFQVGAGLRYSFGDQQGLSAVGRVGYRREPLSVDLSHAQPLSGNVAPESSLGVRYRLSGETTFGVTSRYTWGVGGATVLSVDSRVNGVDYTAAYELPTASGGGNLARFGVSTTLPLNDTTSLGLYGSAQTNATTRTHQAAAGANLRYKTERLSATLGTDVVYNPAGFGVVVRGGAAGSVSNDLTLSADGLAEFGAGKAGLRLAAGYAYRSRNIDSLGTVRYVDGTLAGGQPELSSSLAAIYHQPRFAVRAGMDSRTLLNDAGSFTVQGSLSGTYYVTDRVGLGAWGHILSHPSTGTTVTGFGLEGSYRVLPGTWLTAGYNPVGFTGISNTYTKQGLYLRLDLTLDDSLGGNK</sequence>
<gene>
    <name evidence="3" type="ORF">GCM10008955_39780</name>
</gene>
<feature type="chain" id="PRO_5047438279" evidence="2">
    <location>
        <begin position="27"/>
        <end position="1061"/>
    </location>
</feature>
<keyword evidence="4" id="KW-1185">Reference proteome</keyword>
<evidence type="ECO:0000256" key="1">
    <source>
        <dbReference type="SAM" id="MobiDB-lite"/>
    </source>
</evidence>
<feature type="region of interest" description="Disordered" evidence="1">
    <location>
        <begin position="75"/>
        <end position="94"/>
    </location>
</feature>
<organism evidence="3 4">
    <name type="scientific">Deinococcus malanensis</name>
    <dbReference type="NCBI Taxonomy" id="1706855"/>
    <lineage>
        <taxon>Bacteria</taxon>
        <taxon>Thermotogati</taxon>
        <taxon>Deinococcota</taxon>
        <taxon>Deinococci</taxon>
        <taxon>Deinococcales</taxon>
        <taxon>Deinococcaceae</taxon>
        <taxon>Deinococcus</taxon>
    </lineage>
</organism>
<keyword evidence="2" id="KW-0732">Signal</keyword>
<feature type="signal peptide" evidence="2">
    <location>
        <begin position="1"/>
        <end position="26"/>
    </location>
</feature>
<evidence type="ECO:0000256" key="2">
    <source>
        <dbReference type="SAM" id="SignalP"/>
    </source>
</evidence>
<comment type="caution">
    <text evidence="3">The sequence shown here is derived from an EMBL/GenBank/DDBJ whole genome shotgun (WGS) entry which is preliminary data.</text>
</comment>
<evidence type="ECO:0000313" key="3">
    <source>
        <dbReference type="EMBL" id="GGK42040.1"/>
    </source>
</evidence>
<proteinExistence type="predicted"/>
<evidence type="ECO:0000313" key="4">
    <source>
        <dbReference type="Proteomes" id="UP000647587"/>
    </source>
</evidence>
<name>A0ABQ2F571_9DEIO</name>